<feature type="region of interest" description="Disordered" evidence="20">
    <location>
        <begin position="570"/>
        <end position="591"/>
    </location>
</feature>
<protein>
    <recommendedName>
        <fullName evidence="7">poly(A)-specific ribonuclease</fullName>
        <ecNumber evidence="7">3.1.13.4</ecNumber>
    </recommendedName>
</protein>
<dbReference type="GO" id="GO:0003723">
    <property type="term" value="F:RNA binding"/>
    <property type="evidence" value="ECO:0007669"/>
    <property type="project" value="UniProtKB-KW"/>
</dbReference>
<evidence type="ECO:0000256" key="12">
    <source>
        <dbReference type="ARBA" id="ARBA00022801"/>
    </source>
</evidence>
<dbReference type="Gene3D" id="3.60.10.10">
    <property type="entry name" value="Endonuclease/exonuclease/phosphatase"/>
    <property type="match status" value="1"/>
</dbReference>
<dbReference type="STRING" id="3775.A0A1Q3AU48"/>
<keyword evidence="15" id="KW-0694">RNA-binding</keyword>
<evidence type="ECO:0000256" key="15">
    <source>
        <dbReference type="ARBA" id="ARBA00022884"/>
    </source>
</evidence>
<evidence type="ECO:0000256" key="5">
    <source>
        <dbReference type="ARBA" id="ARBA00010774"/>
    </source>
</evidence>
<evidence type="ECO:0000256" key="16">
    <source>
        <dbReference type="ARBA" id="ARBA00023015"/>
    </source>
</evidence>
<dbReference type="GO" id="GO:0004535">
    <property type="term" value="F:poly(A)-specific ribonuclease activity"/>
    <property type="evidence" value="ECO:0007669"/>
    <property type="project" value="UniProtKB-EC"/>
</dbReference>
<evidence type="ECO:0000256" key="7">
    <source>
        <dbReference type="ARBA" id="ARBA00012161"/>
    </source>
</evidence>
<dbReference type="GO" id="GO:0005737">
    <property type="term" value="C:cytoplasm"/>
    <property type="evidence" value="ECO:0007669"/>
    <property type="project" value="UniProtKB-SubCell"/>
</dbReference>
<evidence type="ECO:0000256" key="6">
    <source>
        <dbReference type="ARBA" id="ARBA00011757"/>
    </source>
</evidence>
<dbReference type="Pfam" id="PF03372">
    <property type="entry name" value="Exo_endo_phos"/>
    <property type="match status" value="1"/>
</dbReference>
<accession>A0A1Q3AU48</accession>
<reference evidence="23" key="1">
    <citation type="submission" date="2016-04" db="EMBL/GenBank/DDBJ databases">
        <title>Cephalotus genome sequencing.</title>
        <authorList>
            <person name="Fukushima K."/>
            <person name="Hasebe M."/>
            <person name="Fang X."/>
        </authorList>
    </citation>
    <scope>NUCLEOTIDE SEQUENCE [LARGE SCALE GENOMIC DNA]</scope>
    <source>
        <strain evidence="23">cv. St1</strain>
    </source>
</reference>
<evidence type="ECO:0000313" key="22">
    <source>
        <dbReference type="EMBL" id="GAV59258.1"/>
    </source>
</evidence>
<proteinExistence type="inferred from homology"/>
<evidence type="ECO:0000313" key="23">
    <source>
        <dbReference type="Proteomes" id="UP000187406"/>
    </source>
</evidence>
<evidence type="ECO:0000256" key="18">
    <source>
        <dbReference type="ARBA" id="ARBA00023242"/>
    </source>
</evidence>
<dbReference type="PANTHER" id="PTHR12121">
    <property type="entry name" value="CARBON CATABOLITE REPRESSOR PROTEIN 4"/>
    <property type="match status" value="1"/>
</dbReference>
<dbReference type="AlphaFoldDB" id="A0A1Q3AU48"/>
<comment type="function">
    <text evidence="19">Acts as a catalytic component of the CCR4-NOT core complex, which in the nucleus seems to be a general transcription factor, and in the cytoplasm the major mRNA deadenylase involved in mRNA turnover.</text>
</comment>
<gene>
    <name evidence="22" type="ORF">CFOL_v3_02789</name>
</gene>
<dbReference type="EMBL" id="BDDD01000105">
    <property type="protein sequence ID" value="GAV59258.1"/>
    <property type="molecule type" value="Genomic_DNA"/>
</dbReference>
<keyword evidence="23" id="KW-1185">Reference proteome</keyword>
<keyword evidence="18" id="KW-0539">Nucleus</keyword>
<organism evidence="22 23">
    <name type="scientific">Cephalotus follicularis</name>
    <name type="common">Albany pitcher plant</name>
    <dbReference type="NCBI Taxonomy" id="3775"/>
    <lineage>
        <taxon>Eukaryota</taxon>
        <taxon>Viridiplantae</taxon>
        <taxon>Streptophyta</taxon>
        <taxon>Embryophyta</taxon>
        <taxon>Tracheophyta</taxon>
        <taxon>Spermatophyta</taxon>
        <taxon>Magnoliopsida</taxon>
        <taxon>eudicotyledons</taxon>
        <taxon>Gunneridae</taxon>
        <taxon>Pentapetalae</taxon>
        <taxon>rosids</taxon>
        <taxon>fabids</taxon>
        <taxon>Oxalidales</taxon>
        <taxon>Cephalotaceae</taxon>
        <taxon>Cephalotus</taxon>
    </lineage>
</organism>
<comment type="similarity">
    <text evidence="5">Belongs to the CCR4/nocturin family.</text>
</comment>
<keyword evidence="16" id="KW-0805">Transcription regulation</keyword>
<evidence type="ECO:0000256" key="8">
    <source>
        <dbReference type="ARBA" id="ARBA00022490"/>
    </source>
</evidence>
<dbReference type="GO" id="GO:0046872">
    <property type="term" value="F:metal ion binding"/>
    <property type="evidence" value="ECO:0007669"/>
    <property type="project" value="UniProtKB-KW"/>
</dbReference>
<comment type="caution">
    <text evidence="22">The sequence shown here is derived from an EMBL/GenBank/DDBJ whole genome shotgun (WGS) entry which is preliminary data.</text>
</comment>
<evidence type="ECO:0000256" key="17">
    <source>
        <dbReference type="ARBA" id="ARBA00023163"/>
    </source>
</evidence>
<feature type="domain" description="Endonuclease/exonuclease/phosphatase" evidence="21">
    <location>
        <begin position="235"/>
        <end position="558"/>
    </location>
</feature>
<dbReference type="InterPro" id="IPR005135">
    <property type="entry name" value="Endo/exonuclease/phosphatase"/>
</dbReference>
<evidence type="ECO:0000256" key="3">
    <source>
        <dbReference type="ARBA" id="ARBA00004123"/>
    </source>
</evidence>
<evidence type="ECO:0000256" key="13">
    <source>
        <dbReference type="ARBA" id="ARBA00022839"/>
    </source>
</evidence>
<keyword evidence="9" id="KW-0540">Nuclease</keyword>
<evidence type="ECO:0000256" key="10">
    <source>
        <dbReference type="ARBA" id="ARBA00022723"/>
    </source>
</evidence>
<dbReference type="GO" id="GO:0005634">
    <property type="term" value="C:nucleus"/>
    <property type="evidence" value="ECO:0007669"/>
    <property type="project" value="UniProtKB-SubCell"/>
</dbReference>
<dbReference type="PANTHER" id="PTHR12121:SF79">
    <property type="entry name" value="CARBON CATABOLITE REPRESSOR PROTEIN 4 HOMOLOG 1-LIKE ISOFORM X1"/>
    <property type="match status" value="1"/>
</dbReference>
<keyword evidence="17" id="KW-0804">Transcription</keyword>
<name>A0A1Q3AU48_CEPFO</name>
<dbReference type="FunFam" id="3.60.10.10:FF:000016">
    <property type="entry name" value="Carbon catabolite repressor protein 4 1"/>
    <property type="match status" value="1"/>
</dbReference>
<keyword evidence="13" id="KW-0269">Exonuclease</keyword>
<comment type="cofactor">
    <cofactor evidence="2">
        <name>Mg(2+)</name>
        <dbReference type="ChEBI" id="CHEBI:18420"/>
    </cofactor>
</comment>
<dbReference type="InterPro" id="IPR036691">
    <property type="entry name" value="Endo/exonu/phosph_ase_sf"/>
</dbReference>
<keyword evidence="12" id="KW-0378">Hydrolase</keyword>
<keyword evidence="8" id="KW-0963">Cytoplasm</keyword>
<dbReference type="InterPro" id="IPR050410">
    <property type="entry name" value="CCR4/nocturin_mRNA_transcr"/>
</dbReference>
<evidence type="ECO:0000259" key="21">
    <source>
        <dbReference type="Pfam" id="PF03372"/>
    </source>
</evidence>
<evidence type="ECO:0000256" key="14">
    <source>
        <dbReference type="ARBA" id="ARBA00022842"/>
    </source>
</evidence>
<evidence type="ECO:0000256" key="1">
    <source>
        <dbReference type="ARBA" id="ARBA00001663"/>
    </source>
</evidence>
<dbReference type="InParanoid" id="A0A1Q3AU48"/>
<evidence type="ECO:0000256" key="2">
    <source>
        <dbReference type="ARBA" id="ARBA00001946"/>
    </source>
</evidence>
<comment type="catalytic activity">
    <reaction evidence="1">
        <text>Exonucleolytic cleavage of poly(A) to 5'-AMP.</text>
        <dbReference type="EC" id="3.1.13.4"/>
    </reaction>
</comment>
<keyword evidence="14" id="KW-0460">Magnesium</keyword>
<keyword evidence="10" id="KW-0479">Metal-binding</keyword>
<comment type="subunit">
    <text evidence="6">Component of the CCR4-NOT complex, at least composed of CRR4 and CAF1 proteins.</text>
</comment>
<evidence type="ECO:0000256" key="4">
    <source>
        <dbReference type="ARBA" id="ARBA00004496"/>
    </source>
</evidence>
<dbReference type="SUPFAM" id="SSF56219">
    <property type="entry name" value="DNase I-like"/>
    <property type="match status" value="1"/>
</dbReference>
<comment type="subcellular location">
    <subcellularLocation>
        <location evidence="4">Cytoplasm</location>
    </subcellularLocation>
    <subcellularLocation>
        <location evidence="3">Nucleus</location>
    </subcellularLocation>
</comment>
<evidence type="ECO:0000256" key="20">
    <source>
        <dbReference type="SAM" id="MobiDB-lite"/>
    </source>
</evidence>
<evidence type="ECO:0000256" key="9">
    <source>
        <dbReference type="ARBA" id="ARBA00022722"/>
    </source>
</evidence>
<keyword evidence="11" id="KW-0677">Repeat</keyword>
<sequence>MGPEKSEKMKCEVVVSLFSDTPVVGCEINPSVRVQTPGTLQPPQHSLIFSWYREQITCSVHQFELATIQCMPCVSLSIPVKESYHCSTKCFLNTWQRHLAHHREVAETVNKTKSGVQQAPRKLRSCGSWPEFGRGSLFDGSSTAVEREGKVWVKVGSSKTYEPSMDDAGFSLRLEFVAVDPMGTQLSPTKIIVTEPVILFPPQCPRCMINIRGYQKSWNVNFKVQSLDDITFTVLSYNILSDLYASRDMHGHCPTWALAWEYRRQNLLREIMEYNADIICLQEVQSDHFESFFKPELTKCGYSVLYKKKTKEVYTANNYIIDGCATFFRCDLFKEIMKYELEFDKAALSVVDALEPGLKSQGRIRLLKDNVALVVVLEALKSGSTYRAIQSRICVANTHIHANSNFPDAKLCQVANLVNGLEKIVQSQVPVLICGDLNSVPESDPHRFLVRGKCPCLQGKKETDPLGIYRLLKLDHKLPLVSAYASFFRSKGVKEHQLRKMDPKNCEPRFTNFSPGFSGTLDYILYTADTLRVEGLLELLDKETVGVGLPSPIWSSDHIALMARFRLKPPSPKKSHPPPLPLNPWVQAAAR</sequence>
<evidence type="ECO:0000256" key="19">
    <source>
        <dbReference type="ARBA" id="ARBA00054840"/>
    </source>
</evidence>
<evidence type="ECO:0000256" key="11">
    <source>
        <dbReference type="ARBA" id="ARBA00022737"/>
    </source>
</evidence>
<dbReference type="Proteomes" id="UP000187406">
    <property type="component" value="Unassembled WGS sequence"/>
</dbReference>
<dbReference type="OrthoDB" id="428734at2759"/>
<dbReference type="EC" id="3.1.13.4" evidence="7"/>